<keyword evidence="2" id="KW-1185">Reference proteome</keyword>
<dbReference type="Gene3D" id="3.30.530.20">
    <property type="match status" value="1"/>
</dbReference>
<evidence type="ECO:0000313" key="1">
    <source>
        <dbReference type="EMBL" id="NKE58585.1"/>
    </source>
</evidence>
<reference evidence="1 2" key="1">
    <citation type="submission" date="2019-08" db="EMBL/GenBank/DDBJ databases">
        <title>Lentzea from Indian Himalayas.</title>
        <authorList>
            <person name="Mandal S."/>
            <person name="Mallick Gupta A."/>
            <person name="Maiti P.K."/>
            <person name="Sarkar J."/>
            <person name="Mandal S."/>
        </authorList>
    </citation>
    <scope>NUCLEOTIDE SEQUENCE [LARGE SCALE GENOMIC DNA]</scope>
    <source>
        <strain evidence="1 2">PSKA42</strain>
    </source>
</reference>
<organism evidence="1 2">
    <name type="scientific">Lentzea indica</name>
    <dbReference type="NCBI Taxonomy" id="2604800"/>
    <lineage>
        <taxon>Bacteria</taxon>
        <taxon>Bacillati</taxon>
        <taxon>Actinomycetota</taxon>
        <taxon>Actinomycetes</taxon>
        <taxon>Pseudonocardiales</taxon>
        <taxon>Pseudonocardiaceae</taxon>
        <taxon>Lentzea</taxon>
    </lineage>
</organism>
<comment type="caution">
    <text evidence="1">The sequence shown here is derived from an EMBL/GenBank/DDBJ whole genome shotgun (WGS) entry which is preliminary data.</text>
</comment>
<evidence type="ECO:0000313" key="2">
    <source>
        <dbReference type="Proteomes" id="UP001515943"/>
    </source>
</evidence>
<dbReference type="SUPFAM" id="SSF55961">
    <property type="entry name" value="Bet v1-like"/>
    <property type="match status" value="1"/>
</dbReference>
<proteinExistence type="predicted"/>
<dbReference type="RefSeq" id="WP_167975250.1">
    <property type="nucleotide sequence ID" value="NZ_VSRL01000058.1"/>
</dbReference>
<dbReference type="EMBL" id="VSRL01000058">
    <property type="protein sequence ID" value="NKE58585.1"/>
    <property type="molecule type" value="Genomic_DNA"/>
</dbReference>
<gene>
    <name evidence="1" type="ORF">FXN61_17870</name>
</gene>
<evidence type="ECO:0008006" key="3">
    <source>
        <dbReference type="Google" id="ProtNLM"/>
    </source>
</evidence>
<protein>
    <recommendedName>
        <fullName evidence="3">Activator of Hsp90 ATPase homolog 1-like protein</fullName>
    </recommendedName>
</protein>
<dbReference type="Proteomes" id="UP001515943">
    <property type="component" value="Unassembled WGS sequence"/>
</dbReference>
<name>A0ABX1FI43_9PSEU</name>
<accession>A0ABX1FI43</accession>
<sequence length="140" mass="15726">MMITLYNETEADASRLFEILTTTEGQRAFWTQDCDVSPEHARFGFAAAPVDLEVDVTAEPAKLVRMHCTSGFPYWTGSTWEWELSGSAVLFRHYGFGEGFPEADLGRVTQGWAMIHDRLVRYANTGTPQPYFTAEVPHAS</sequence>
<dbReference type="InterPro" id="IPR023393">
    <property type="entry name" value="START-like_dom_sf"/>
</dbReference>